<name>A0A0C3ARD2_PILCF</name>
<dbReference type="InParanoid" id="A0A0C3ARD2"/>
<accession>A0A0C3ARD2</accession>
<reference evidence="1 2" key="1">
    <citation type="submission" date="2014-04" db="EMBL/GenBank/DDBJ databases">
        <authorList>
            <consortium name="DOE Joint Genome Institute"/>
            <person name="Kuo A."/>
            <person name="Tarkka M."/>
            <person name="Buscot F."/>
            <person name="Kohler A."/>
            <person name="Nagy L.G."/>
            <person name="Floudas D."/>
            <person name="Copeland A."/>
            <person name="Barry K.W."/>
            <person name="Cichocki N."/>
            <person name="Veneault-Fourrey C."/>
            <person name="LaButti K."/>
            <person name="Lindquist E.A."/>
            <person name="Lipzen A."/>
            <person name="Lundell T."/>
            <person name="Morin E."/>
            <person name="Murat C."/>
            <person name="Sun H."/>
            <person name="Tunlid A."/>
            <person name="Henrissat B."/>
            <person name="Grigoriev I.V."/>
            <person name="Hibbett D.S."/>
            <person name="Martin F."/>
            <person name="Nordberg H.P."/>
            <person name="Cantor M.N."/>
            <person name="Hua S.X."/>
        </authorList>
    </citation>
    <scope>NUCLEOTIDE SEQUENCE [LARGE SCALE GENOMIC DNA]</scope>
    <source>
        <strain evidence="1 2">F 1598</strain>
    </source>
</reference>
<sequence length="116" mass="12650">MTRSPQSPTNDPVTHGVMPLAWPDFPSSMLYLMQTTNSTPTRPDKISLWILSRTWDLSHFTVIRGAKKVPALEVLAALEDADSSEKKPEDKLVGPNQPIGALAMATAAISFTMLLS</sequence>
<gene>
    <name evidence="1" type="ORF">PILCRDRAFT_644956</name>
</gene>
<protein>
    <submittedName>
        <fullName evidence="1">Uncharacterized protein</fullName>
    </submittedName>
</protein>
<proteinExistence type="predicted"/>
<dbReference type="HOGENOM" id="CLU_2097727_0_0_1"/>
<organism evidence="1 2">
    <name type="scientific">Piloderma croceum (strain F 1598)</name>
    <dbReference type="NCBI Taxonomy" id="765440"/>
    <lineage>
        <taxon>Eukaryota</taxon>
        <taxon>Fungi</taxon>
        <taxon>Dikarya</taxon>
        <taxon>Basidiomycota</taxon>
        <taxon>Agaricomycotina</taxon>
        <taxon>Agaricomycetes</taxon>
        <taxon>Agaricomycetidae</taxon>
        <taxon>Atheliales</taxon>
        <taxon>Atheliaceae</taxon>
        <taxon>Piloderma</taxon>
    </lineage>
</organism>
<keyword evidence="2" id="KW-1185">Reference proteome</keyword>
<dbReference type="AlphaFoldDB" id="A0A0C3ARD2"/>
<reference evidence="2" key="2">
    <citation type="submission" date="2015-01" db="EMBL/GenBank/DDBJ databases">
        <title>Evolutionary Origins and Diversification of the Mycorrhizal Mutualists.</title>
        <authorList>
            <consortium name="DOE Joint Genome Institute"/>
            <consortium name="Mycorrhizal Genomics Consortium"/>
            <person name="Kohler A."/>
            <person name="Kuo A."/>
            <person name="Nagy L.G."/>
            <person name="Floudas D."/>
            <person name="Copeland A."/>
            <person name="Barry K.W."/>
            <person name="Cichocki N."/>
            <person name="Veneault-Fourrey C."/>
            <person name="LaButti K."/>
            <person name="Lindquist E.A."/>
            <person name="Lipzen A."/>
            <person name="Lundell T."/>
            <person name="Morin E."/>
            <person name="Murat C."/>
            <person name="Riley R."/>
            <person name="Ohm R."/>
            <person name="Sun H."/>
            <person name="Tunlid A."/>
            <person name="Henrissat B."/>
            <person name="Grigoriev I.V."/>
            <person name="Hibbett D.S."/>
            <person name="Martin F."/>
        </authorList>
    </citation>
    <scope>NUCLEOTIDE SEQUENCE [LARGE SCALE GENOMIC DNA]</scope>
    <source>
        <strain evidence="2">F 1598</strain>
    </source>
</reference>
<dbReference type="Proteomes" id="UP000054166">
    <property type="component" value="Unassembled WGS sequence"/>
</dbReference>
<evidence type="ECO:0000313" key="1">
    <source>
        <dbReference type="EMBL" id="KIM76503.1"/>
    </source>
</evidence>
<dbReference type="EMBL" id="KN833034">
    <property type="protein sequence ID" value="KIM76503.1"/>
    <property type="molecule type" value="Genomic_DNA"/>
</dbReference>
<evidence type="ECO:0000313" key="2">
    <source>
        <dbReference type="Proteomes" id="UP000054166"/>
    </source>
</evidence>